<organism evidence="12 13">
    <name type="scientific">Halarcobacter ebronensis</name>
    <dbReference type="NCBI Taxonomy" id="1462615"/>
    <lineage>
        <taxon>Bacteria</taxon>
        <taxon>Pseudomonadati</taxon>
        <taxon>Campylobacterota</taxon>
        <taxon>Epsilonproteobacteria</taxon>
        <taxon>Campylobacterales</taxon>
        <taxon>Arcobacteraceae</taxon>
        <taxon>Halarcobacter</taxon>
    </lineage>
</organism>
<evidence type="ECO:0008006" key="14">
    <source>
        <dbReference type="Google" id="ProtNLM"/>
    </source>
</evidence>
<keyword evidence="6" id="KW-0865">Zymogen</keyword>
<comment type="caution">
    <text evidence="12">The sequence shown here is derived from an EMBL/GenBank/DDBJ whole genome shotgun (WGS) entry which is preliminary data.</text>
</comment>
<dbReference type="InterPro" id="IPR033175">
    <property type="entry name" value="PSD-A"/>
</dbReference>
<dbReference type="GO" id="GO:0008654">
    <property type="term" value="P:phospholipid biosynthetic process"/>
    <property type="evidence" value="ECO:0007669"/>
    <property type="project" value="UniProtKB-KW"/>
</dbReference>
<dbReference type="PANTHER" id="PTHR35809">
    <property type="entry name" value="ARCHAETIDYLSERINE DECARBOXYLASE PROENZYME-RELATED"/>
    <property type="match status" value="1"/>
</dbReference>
<dbReference type="PANTHER" id="PTHR35809:SF1">
    <property type="entry name" value="ARCHAETIDYLSERINE DECARBOXYLASE PROENZYME-RELATED"/>
    <property type="match status" value="1"/>
</dbReference>
<keyword evidence="9" id="KW-1208">Phospholipid metabolism</keyword>
<sequence length="198" mass="22259">MFDSFVAKEGKKAIISSLILVIFFYLIGCSFMTFVSFVALLFFIYIFRLKFVNLTNLNDNELYAPISGKVISIDRDGFNKVITIEVGFFDTHSLRSLENGKVEVSHKRGINLPLGSLKARLLNERTTIKFKNSTMQIYHNACNLLEIEKKDKLKKGEILGTFLKGEVTIKVAKNIELAVNIGDKVQSGETLLATLKKA</sequence>
<protein>
    <recommendedName>
        <fullName evidence="14">Phosphatidylserine decarboxylase</fullName>
    </recommendedName>
</protein>
<dbReference type="RefSeq" id="WP_323807985.1">
    <property type="nucleotide sequence ID" value="NZ_PDKJ01000011.1"/>
</dbReference>
<evidence type="ECO:0000256" key="11">
    <source>
        <dbReference type="SAM" id="Phobius"/>
    </source>
</evidence>
<evidence type="ECO:0000256" key="6">
    <source>
        <dbReference type="ARBA" id="ARBA00023145"/>
    </source>
</evidence>
<evidence type="ECO:0000313" key="12">
    <source>
        <dbReference type="EMBL" id="RXJ67000.1"/>
    </source>
</evidence>
<keyword evidence="1" id="KW-1003">Cell membrane</keyword>
<dbReference type="InterPro" id="IPR003817">
    <property type="entry name" value="PS_Dcarbxylase"/>
</dbReference>
<keyword evidence="5 11" id="KW-0472">Membrane</keyword>
<evidence type="ECO:0000256" key="1">
    <source>
        <dbReference type="ARBA" id="ARBA00022475"/>
    </source>
</evidence>
<keyword evidence="11" id="KW-1133">Transmembrane helix</keyword>
<keyword evidence="8" id="KW-0456">Lyase</keyword>
<keyword evidence="4" id="KW-0443">Lipid metabolism</keyword>
<dbReference type="EMBL" id="PDKJ01000011">
    <property type="protein sequence ID" value="RXJ67000.1"/>
    <property type="molecule type" value="Genomic_DNA"/>
</dbReference>
<dbReference type="AlphaFoldDB" id="A0A4Q0Y9P6"/>
<evidence type="ECO:0000256" key="8">
    <source>
        <dbReference type="ARBA" id="ARBA00023239"/>
    </source>
</evidence>
<accession>A0A4Q0Y9P6</accession>
<evidence type="ECO:0000256" key="4">
    <source>
        <dbReference type="ARBA" id="ARBA00023098"/>
    </source>
</evidence>
<keyword evidence="7" id="KW-0594">Phospholipid biosynthesis</keyword>
<dbReference type="Proteomes" id="UP000290172">
    <property type="component" value="Unassembled WGS sequence"/>
</dbReference>
<proteinExistence type="predicted"/>
<keyword evidence="11" id="KW-0812">Transmembrane</keyword>
<evidence type="ECO:0000313" key="13">
    <source>
        <dbReference type="Proteomes" id="UP000290172"/>
    </source>
</evidence>
<evidence type="ECO:0000256" key="3">
    <source>
        <dbReference type="ARBA" id="ARBA00022793"/>
    </source>
</evidence>
<dbReference type="GO" id="GO:0004609">
    <property type="term" value="F:phosphatidylserine decarboxylase activity"/>
    <property type="evidence" value="ECO:0007669"/>
    <property type="project" value="InterPro"/>
</dbReference>
<evidence type="ECO:0000256" key="10">
    <source>
        <dbReference type="ARBA" id="ARBA00023317"/>
    </source>
</evidence>
<gene>
    <name evidence="12" type="ORF">CRV08_11760</name>
</gene>
<keyword evidence="10" id="KW-0670">Pyruvate</keyword>
<name>A0A4Q0Y9P6_9BACT</name>
<evidence type="ECO:0000256" key="7">
    <source>
        <dbReference type="ARBA" id="ARBA00023209"/>
    </source>
</evidence>
<feature type="transmembrane region" description="Helical" evidence="11">
    <location>
        <begin position="14"/>
        <end position="47"/>
    </location>
</feature>
<keyword evidence="2" id="KW-0444">Lipid biosynthesis</keyword>
<dbReference type="Pfam" id="PF02666">
    <property type="entry name" value="PS_Dcarbxylase"/>
    <property type="match status" value="1"/>
</dbReference>
<evidence type="ECO:0000256" key="9">
    <source>
        <dbReference type="ARBA" id="ARBA00023264"/>
    </source>
</evidence>
<evidence type="ECO:0000256" key="2">
    <source>
        <dbReference type="ARBA" id="ARBA00022516"/>
    </source>
</evidence>
<keyword evidence="3" id="KW-0210">Decarboxylase</keyword>
<reference evidence="12 13" key="1">
    <citation type="submission" date="2017-10" db="EMBL/GenBank/DDBJ databases">
        <title>Genomics of the genus Arcobacter.</title>
        <authorList>
            <person name="Perez-Cataluna A."/>
            <person name="Figueras M.J."/>
        </authorList>
    </citation>
    <scope>NUCLEOTIDE SEQUENCE [LARGE SCALE GENOMIC DNA]</scope>
    <source>
        <strain evidence="12 13">CECT 8993</strain>
    </source>
</reference>
<evidence type="ECO:0000256" key="5">
    <source>
        <dbReference type="ARBA" id="ARBA00023136"/>
    </source>
</evidence>